<evidence type="ECO:0000256" key="1">
    <source>
        <dbReference type="SAM" id="MobiDB-lite"/>
    </source>
</evidence>
<evidence type="ECO:0000256" key="2">
    <source>
        <dbReference type="SAM" id="Phobius"/>
    </source>
</evidence>
<sequence>MTDEPSTPFPPSTPPYSRPDAPEPTPFDPPAIEPAPFRPPMPEPASLRWGPYGSGQPVAPPVPPGPGGPSQQWPPQPPRGPGVRVPFAAPPAERDRKRLWISLGVGGAALLLCCVGGVVGFGALIVTSGQATVTEARNTVRDFLDGLEKHDFREAYDQLCTARRTEQSLDEFTAYERTLPEVERFTVHEPVTDGARFRVQAVVQTPETTGTEDYLVISDRRAGALRLCGGPR</sequence>
<feature type="region of interest" description="Disordered" evidence="1">
    <location>
        <begin position="1"/>
        <end position="88"/>
    </location>
</feature>
<keyword evidence="2" id="KW-0812">Transmembrane</keyword>
<gene>
    <name evidence="3" type="ORF">Raf01_87690</name>
</gene>
<keyword evidence="2" id="KW-1133">Transmembrane helix</keyword>
<proteinExistence type="predicted"/>
<protein>
    <recommendedName>
        <fullName evidence="5">DUF4878 domain-containing protein</fullName>
    </recommendedName>
</protein>
<feature type="compositionally biased region" description="Pro residues" evidence="1">
    <location>
        <begin position="7"/>
        <end position="43"/>
    </location>
</feature>
<dbReference type="RefSeq" id="WP_203924020.1">
    <property type="nucleotide sequence ID" value="NZ_BONZ01000101.1"/>
</dbReference>
<keyword evidence="4" id="KW-1185">Reference proteome</keyword>
<accession>A0A8J3R2Z7</accession>
<comment type="caution">
    <text evidence="3">The sequence shown here is derived from an EMBL/GenBank/DDBJ whole genome shotgun (WGS) entry which is preliminary data.</text>
</comment>
<organism evidence="3 4">
    <name type="scientific">Rugosimonospora africana</name>
    <dbReference type="NCBI Taxonomy" id="556532"/>
    <lineage>
        <taxon>Bacteria</taxon>
        <taxon>Bacillati</taxon>
        <taxon>Actinomycetota</taxon>
        <taxon>Actinomycetes</taxon>
        <taxon>Micromonosporales</taxon>
        <taxon>Micromonosporaceae</taxon>
        <taxon>Rugosimonospora</taxon>
    </lineage>
</organism>
<evidence type="ECO:0000313" key="4">
    <source>
        <dbReference type="Proteomes" id="UP000642748"/>
    </source>
</evidence>
<feature type="compositionally biased region" description="Pro residues" evidence="1">
    <location>
        <begin position="58"/>
        <end position="80"/>
    </location>
</feature>
<name>A0A8J3R2Z7_9ACTN</name>
<evidence type="ECO:0008006" key="5">
    <source>
        <dbReference type="Google" id="ProtNLM"/>
    </source>
</evidence>
<keyword evidence="2" id="KW-0472">Membrane</keyword>
<dbReference type="AlphaFoldDB" id="A0A8J3R2Z7"/>
<evidence type="ECO:0000313" key="3">
    <source>
        <dbReference type="EMBL" id="GIH20597.1"/>
    </source>
</evidence>
<feature type="transmembrane region" description="Helical" evidence="2">
    <location>
        <begin position="99"/>
        <end position="126"/>
    </location>
</feature>
<dbReference type="Proteomes" id="UP000642748">
    <property type="component" value="Unassembled WGS sequence"/>
</dbReference>
<reference evidence="3" key="1">
    <citation type="submission" date="2021-01" db="EMBL/GenBank/DDBJ databases">
        <title>Whole genome shotgun sequence of Rugosimonospora africana NBRC 104875.</title>
        <authorList>
            <person name="Komaki H."/>
            <person name="Tamura T."/>
        </authorList>
    </citation>
    <scope>NUCLEOTIDE SEQUENCE</scope>
    <source>
        <strain evidence="3">NBRC 104875</strain>
    </source>
</reference>
<dbReference type="EMBL" id="BONZ01000101">
    <property type="protein sequence ID" value="GIH20597.1"/>
    <property type="molecule type" value="Genomic_DNA"/>
</dbReference>